<evidence type="ECO:0000256" key="12">
    <source>
        <dbReference type="ARBA" id="ARBA00022723"/>
    </source>
</evidence>
<feature type="domain" description="ATP phosphoribosyltransferase catalytic" evidence="19">
    <location>
        <begin position="49"/>
        <end position="208"/>
    </location>
</feature>
<comment type="similarity">
    <text evidence="5 18">Belongs to the ATP phosphoribosyltransferase family. Long subfamily.</text>
</comment>
<keyword evidence="12 18" id="KW-0479">Metal-binding</keyword>
<evidence type="ECO:0000256" key="8">
    <source>
        <dbReference type="ARBA" id="ARBA00022490"/>
    </source>
</evidence>
<evidence type="ECO:0000256" key="18">
    <source>
        <dbReference type="HAMAP-Rule" id="MF_00079"/>
    </source>
</evidence>
<dbReference type="InterPro" id="IPR011322">
    <property type="entry name" value="N-reg_PII-like_a/b"/>
</dbReference>
<dbReference type="GO" id="GO:0000105">
    <property type="term" value="P:L-histidine biosynthetic process"/>
    <property type="evidence" value="ECO:0007669"/>
    <property type="project" value="UniProtKB-UniRule"/>
</dbReference>
<dbReference type="EMBL" id="CP003362">
    <property type="protein sequence ID" value="AGB48802.1"/>
    <property type="molecule type" value="Genomic_DNA"/>
</dbReference>
<dbReference type="PANTHER" id="PTHR21403">
    <property type="entry name" value="ATP PHOSPHORIBOSYLTRANSFERASE ATP-PRTASE"/>
    <property type="match status" value="1"/>
</dbReference>
<comment type="catalytic activity">
    <reaction evidence="1 18">
        <text>1-(5-phospho-beta-D-ribosyl)-ATP + diphosphate = 5-phospho-alpha-D-ribose 1-diphosphate + ATP</text>
        <dbReference type="Rhea" id="RHEA:18473"/>
        <dbReference type="ChEBI" id="CHEBI:30616"/>
        <dbReference type="ChEBI" id="CHEBI:33019"/>
        <dbReference type="ChEBI" id="CHEBI:58017"/>
        <dbReference type="ChEBI" id="CHEBI:73183"/>
        <dbReference type="EC" id="2.4.2.17"/>
    </reaction>
</comment>
<dbReference type="EC" id="2.4.2.17" evidence="6 18"/>
<dbReference type="Pfam" id="PF01634">
    <property type="entry name" value="HisG"/>
    <property type="match status" value="1"/>
</dbReference>
<evidence type="ECO:0000313" key="22">
    <source>
        <dbReference type="Proteomes" id="UP000010866"/>
    </source>
</evidence>
<gene>
    <name evidence="18" type="primary">hisG</name>
    <name evidence="21" type="ordered locus">Metho_0536</name>
</gene>
<organism evidence="21 22">
    <name type="scientific">Methanomethylovorans hollandica (strain DSM 15978 / NBRC 107637 / DMS1)</name>
    <dbReference type="NCBI Taxonomy" id="867904"/>
    <lineage>
        <taxon>Archaea</taxon>
        <taxon>Methanobacteriati</taxon>
        <taxon>Methanobacteriota</taxon>
        <taxon>Stenosarchaea group</taxon>
        <taxon>Methanomicrobia</taxon>
        <taxon>Methanosarcinales</taxon>
        <taxon>Methanosarcinaceae</taxon>
        <taxon>Methanomethylovorans</taxon>
    </lineage>
</organism>
<dbReference type="HOGENOM" id="CLU_038115_1_1_2"/>
<dbReference type="Proteomes" id="UP000010866">
    <property type="component" value="Chromosome"/>
</dbReference>
<evidence type="ECO:0000256" key="9">
    <source>
        <dbReference type="ARBA" id="ARBA00022605"/>
    </source>
</evidence>
<dbReference type="InterPro" id="IPR020621">
    <property type="entry name" value="ATP-PRT_HisG_long"/>
</dbReference>
<dbReference type="GO" id="GO:0003879">
    <property type="term" value="F:ATP phosphoribosyltransferase activity"/>
    <property type="evidence" value="ECO:0007669"/>
    <property type="project" value="UniProtKB-UniRule"/>
</dbReference>
<keyword evidence="10 18" id="KW-0328">Glycosyltransferase</keyword>
<dbReference type="Gene3D" id="3.30.70.120">
    <property type="match status" value="1"/>
</dbReference>
<keyword evidence="15 18" id="KW-0460">Magnesium</keyword>
<dbReference type="RefSeq" id="WP_015323971.1">
    <property type="nucleotide sequence ID" value="NC_019977.1"/>
</dbReference>
<feature type="domain" description="Histidine biosynthesis HisG C-terminal" evidence="20">
    <location>
        <begin position="215"/>
        <end position="287"/>
    </location>
</feature>
<keyword evidence="9 18" id="KW-0028">Amino-acid biosynthesis</keyword>
<evidence type="ECO:0000256" key="2">
    <source>
        <dbReference type="ARBA" id="ARBA00001946"/>
    </source>
</evidence>
<evidence type="ECO:0000256" key="17">
    <source>
        <dbReference type="ARBA" id="ARBA00024861"/>
    </source>
</evidence>
<dbReference type="GeneID" id="14407642"/>
<evidence type="ECO:0000256" key="3">
    <source>
        <dbReference type="ARBA" id="ARBA00004496"/>
    </source>
</evidence>
<keyword evidence="13 18" id="KW-0547">Nucleotide-binding</keyword>
<comment type="activity regulation">
    <text evidence="18">Feedback inhibited by histidine.</text>
</comment>
<evidence type="ECO:0000256" key="7">
    <source>
        <dbReference type="ARBA" id="ARBA00020998"/>
    </source>
</evidence>
<dbReference type="GO" id="GO:0005524">
    <property type="term" value="F:ATP binding"/>
    <property type="evidence" value="ECO:0007669"/>
    <property type="project" value="UniProtKB-KW"/>
</dbReference>
<dbReference type="KEGG" id="mhz:Metho_0536"/>
<dbReference type="AlphaFoldDB" id="L0KTS7"/>
<sequence>MIEIAIPKGSLEEQTLLLFKQADLEIKKTDRQYNPTINDPRIKKVKILRPQEIPRYVHDGYFDLGISGLDWVTESSSDVVEVADLPYSKQGSGNVKIVIAVPQESDIRSAKDIKPGSRVSTEYPKMTQKFFDDLNIPVEIHFSYGATEAKVPDLMDVVVDLTETGSTLRRNGLKIVDQIMESSTKLIANKKSWQDPLKRREIEEIRTLLLSVIEARGKVLLDMNVPCDKLDAIIDFLPSMKRPTVSQLYKSDYYAVETVVSKNEVNLLIPRLKALGAEDILEMDISKIVR</sequence>
<dbReference type="InterPro" id="IPR001348">
    <property type="entry name" value="ATP_PRibTrfase_HisG"/>
</dbReference>
<dbReference type="SUPFAM" id="SSF53850">
    <property type="entry name" value="Periplasmic binding protein-like II"/>
    <property type="match status" value="1"/>
</dbReference>
<proteinExistence type="inferred from homology"/>
<evidence type="ECO:0000256" key="16">
    <source>
        <dbReference type="ARBA" id="ARBA00023102"/>
    </source>
</evidence>
<dbReference type="CDD" id="cd13593">
    <property type="entry name" value="PBP2_HisGL3"/>
    <property type="match status" value="1"/>
</dbReference>
<dbReference type="NCBIfam" id="TIGR03455">
    <property type="entry name" value="HisG_C-term"/>
    <property type="match status" value="1"/>
</dbReference>
<comment type="cofactor">
    <cofactor evidence="2 18">
        <name>Mg(2+)</name>
        <dbReference type="ChEBI" id="CHEBI:18420"/>
    </cofactor>
</comment>
<dbReference type="Pfam" id="PF08029">
    <property type="entry name" value="HisG_C"/>
    <property type="match status" value="1"/>
</dbReference>
<evidence type="ECO:0000256" key="4">
    <source>
        <dbReference type="ARBA" id="ARBA00004667"/>
    </source>
</evidence>
<dbReference type="FunFam" id="3.30.70.120:FF:000002">
    <property type="entry name" value="ATP phosphoribosyltransferase"/>
    <property type="match status" value="1"/>
</dbReference>
<evidence type="ECO:0000256" key="5">
    <source>
        <dbReference type="ARBA" id="ARBA00007955"/>
    </source>
</evidence>
<comment type="subcellular location">
    <subcellularLocation>
        <location evidence="3 18">Cytoplasm</location>
    </subcellularLocation>
</comment>
<dbReference type="InterPro" id="IPR013820">
    <property type="entry name" value="ATP_PRibTrfase_cat"/>
</dbReference>
<dbReference type="GO" id="GO:0005737">
    <property type="term" value="C:cytoplasm"/>
    <property type="evidence" value="ECO:0007669"/>
    <property type="project" value="UniProtKB-SubCell"/>
</dbReference>
<keyword evidence="16 18" id="KW-0368">Histidine biosynthesis</keyword>
<keyword evidence="14 18" id="KW-0067">ATP-binding</keyword>
<evidence type="ECO:0000259" key="20">
    <source>
        <dbReference type="Pfam" id="PF08029"/>
    </source>
</evidence>
<evidence type="ECO:0000256" key="11">
    <source>
        <dbReference type="ARBA" id="ARBA00022679"/>
    </source>
</evidence>
<evidence type="ECO:0000256" key="10">
    <source>
        <dbReference type="ARBA" id="ARBA00022676"/>
    </source>
</evidence>
<evidence type="ECO:0000256" key="14">
    <source>
        <dbReference type="ARBA" id="ARBA00022840"/>
    </source>
</evidence>
<accession>L0KTS7</accession>
<keyword evidence="8 18" id="KW-0963">Cytoplasm</keyword>
<dbReference type="InterPro" id="IPR015867">
    <property type="entry name" value="N-reg_PII/ATP_PRibTrfase_C"/>
</dbReference>
<evidence type="ECO:0000256" key="1">
    <source>
        <dbReference type="ARBA" id="ARBA00000915"/>
    </source>
</evidence>
<evidence type="ECO:0000256" key="15">
    <source>
        <dbReference type="ARBA" id="ARBA00022842"/>
    </source>
</evidence>
<dbReference type="InterPro" id="IPR013115">
    <property type="entry name" value="HisG_C"/>
</dbReference>
<name>L0KTS7_METHD</name>
<dbReference type="PANTHER" id="PTHR21403:SF10">
    <property type="entry name" value="ATP PHOSPHORIBOSYLTRANSFERASE"/>
    <property type="match status" value="1"/>
</dbReference>
<evidence type="ECO:0000259" key="19">
    <source>
        <dbReference type="Pfam" id="PF01634"/>
    </source>
</evidence>
<protein>
    <recommendedName>
        <fullName evidence="7 18">ATP phosphoribosyltransferase</fullName>
        <shortName evidence="18">ATP-PRT</shortName>
        <shortName evidence="18">ATP-PRTase</shortName>
        <ecNumber evidence="6 18">2.4.2.17</ecNumber>
    </recommendedName>
</protein>
<comment type="function">
    <text evidence="17 18">Catalyzes the condensation of ATP and 5-phosphoribose 1-diphosphate to form N'-(5'-phosphoribosyl)-ATP (PR-ATP). Has a crucial role in the pathway because the rate of histidine biosynthesis seems to be controlled primarily by regulation of HisG enzymatic activity.</text>
</comment>
<reference evidence="21 22" key="1">
    <citation type="submission" date="2012-02" db="EMBL/GenBank/DDBJ databases">
        <title>Complete sequence of chromosome of Methanomethylovorans hollandica DSM 15978.</title>
        <authorList>
            <person name="Lucas S."/>
            <person name="Copeland A."/>
            <person name="Lapidus A."/>
            <person name="Glavina del Rio T."/>
            <person name="Dalin E."/>
            <person name="Tice H."/>
            <person name="Bruce D."/>
            <person name="Goodwin L."/>
            <person name="Pitluck S."/>
            <person name="Peters L."/>
            <person name="Mikhailova N."/>
            <person name="Held B."/>
            <person name="Kyrpides N."/>
            <person name="Mavromatis K."/>
            <person name="Ivanova N."/>
            <person name="Brettin T."/>
            <person name="Detter J.C."/>
            <person name="Han C."/>
            <person name="Larimer F."/>
            <person name="Land M."/>
            <person name="Hauser L."/>
            <person name="Markowitz V."/>
            <person name="Cheng J.-F."/>
            <person name="Hugenholtz P."/>
            <person name="Woyke T."/>
            <person name="Wu D."/>
            <person name="Spring S."/>
            <person name="Schroeder M."/>
            <person name="Brambilla E."/>
            <person name="Klenk H.-P."/>
            <person name="Eisen J.A."/>
        </authorList>
    </citation>
    <scope>NUCLEOTIDE SEQUENCE [LARGE SCALE GENOMIC DNA]</scope>
    <source>
        <strain evidence="22">DSM 15978 / NBRC 107637 / DMS1</strain>
    </source>
</reference>
<dbReference type="STRING" id="867904.Metho_0536"/>
<dbReference type="HAMAP" id="MF_00079">
    <property type="entry name" value="HisG_Long"/>
    <property type="match status" value="1"/>
</dbReference>
<evidence type="ECO:0000256" key="13">
    <source>
        <dbReference type="ARBA" id="ARBA00022741"/>
    </source>
</evidence>
<dbReference type="GO" id="GO:0000287">
    <property type="term" value="F:magnesium ion binding"/>
    <property type="evidence" value="ECO:0007669"/>
    <property type="project" value="UniProtKB-UniRule"/>
</dbReference>
<keyword evidence="11 18" id="KW-0808">Transferase</keyword>
<evidence type="ECO:0000256" key="6">
    <source>
        <dbReference type="ARBA" id="ARBA00011946"/>
    </source>
</evidence>
<dbReference type="SUPFAM" id="SSF54913">
    <property type="entry name" value="GlnB-like"/>
    <property type="match status" value="1"/>
</dbReference>
<evidence type="ECO:0000313" key="21">
    <source>
        <dbReference type="EMBL" id="AGB48802.1"/>
    </source>
</evidence>
<dbReference type="Gene3D" id="3.40.190.10">
    <property type="entry name" value="Periplasmic binding protein-like II"/>
    <property type="match status" value="2"/>
</dbReference>
<dbReference type="NCBIfam" id="TIGR00070">
    <property type="entry name" value="hisG"/>
    <property type="match status" value="1"/>
</dbReference>
<comment type="pathway">
    <text evidence="4 18">Amino-acid biosynthesis; L-histidine biosynthesis; L-histidine from 5-phospho-alpha-D-ribose 1-diphosphate: step 1/9.</text>
</comment>
<keyword evidence="22" id="KW-1185">Reference proteome</keyword>
<dbReference type="OrthoDB" id="33116at2157"/>
<dbReference type="UniPathway" id="UPA00031">
    <property type="reaction ID" value="UER00006"/>
</dbReference>